<dbReference type="GO" id="GO:0003677">
    <property type="term" value="F:DNA binding"/>
    <property type="evidence" value="ECO:0007669"/>
    <property type="project" value="UniProtKB-UniRule"/>
</dbReference>
<dbReference type="InterPro" id="IPR050224">
    <property type="entry name" value="TALE_homeobox"/>
</dbReference>
<dbReference type="OrthoDB" id="10056939at2759"/>
<dbReference type="SUPFAM" id="SSF46689">
    <property type="entry name" value="Homeodomain-like"/>
    <property type="match status" value="1"/>
</dbReference>
<feature type="domain" description="Homeobox" evidence="7">
    <location>
        <begin position="76"/>
        <end position="139"/>
    </location>
</feature>
<evidence type="ECO:0000259" key="8">
    <source>
        <dbReference type="PROSITE" id="PS50157"/>
    </source>
</evidence>
<dbReference type="GO" id="GO:0006355">
    <property type="term" value="P:regulation of DNA-templated transcription"/>
    <property type="evidence" value="ECO:0007669"/>
    <property type="project" value="InterPro"/>
</dbReference>
<dbReference type="PROSITE" id="PS00028">
    <property type="entry name" value="ZINC_FINGER_C2H2_1"/>
    <property type="match status" value="1"/>
</dbReference>
<sequence length="801" mass="90727">MNSAADPDFFFAFQDNQFGSDQTLDDGSFAGLSEALAAANAVPSQYDENWMKDSSLFDLSNNSTASSSPFTPSASISRPKLGSRFSREVIRTLKDWLSVHQKHPYPNESEMLALQDRTGLNKAQLTNWFANARRRGKVQSVRPSSPQVKNSPTSPIDIIPRPGTPAIKMASNHKDPMQRWVESPPEHEPAAVGDIARAMASTSHEDAGDFAYHQPWQSPYAMSSTSSARTSQSSEFSGHCSSGSQTSLKVRRAPRKKRASRRRRLETEITAPISMPYQCTFCTEVFKTKYDWQRHEKSLHLPLERWICALQGPRTTKESLGKQCCVFCGEVQPDDAHIEAHHYSACQERSLQERTFHRKDHLVQHLRLVHGVEFSDWSMARWMLPIPNVRSRCGFCGTTMSTWSERTDHIADHFKSGVTMASWRGDWGFDASVTPLVETAIPPDLIDWERGTLIPMKGSDPSWGTPPNAYELLKVETEFFIQRYFDKHGHLPDNDTMQLEACRIIFAAETTSVIPDRLHEVSWLRDLMMSSPELTEHARFQPVRSSRESRHFPLRINGKDHLFEHCPLEAQLRGFVTQRTAAGESLDDAQLYNEACQIIRRMEQESSTPSDVFANWIVKGIYSGTNWISPFKQRAAIYDTISTNLPTDSGSGHLLDLSWPNSPYEEASISALGTASPSKHTSDFFASLPTFSEEPPIMPESTTQVDMYGRLRSLLPDDTNFYRIFGSDMRRWAASTLSPKNPNCHVPSDEEIQHQARWIMYDGDDPWNQTPADFPNWLERFKREVGIVEHTEAVDPSELVM</sequence>
<dbReference type="PANTHER" id="PTHR11850">
    <property type="entry name" value="HOMEOBOX PROTEIN TRANSCRIPTION FACTORS"/>
    <property type="match status" value="1"/>
</dbReference>
<protein>
    <recommendedName>
        <fullName evidence="11">Monocarboxylate transporter 4</fullName>
    </recommendedName>
</protein>
<name>A0A8J2IBJ7_9PLEO</name>
<keyword evidence="1 5" id="KW-0238">DNA-binding</keyword>
<dbReference type="RefSeq" id="XP_043175203.1">
    <property type="nucleotide sequence ID" value="XM_043319268.1"/>
</dbReference>
<dbReference type="InterPro" id="IPR013087">
    <property type="entry name" value="Znf_C2H2_type"/>
</dbReference>
<comment type="caution">
    <text evidence="9">The sequence shown here is derived from an EMBL/GenBank/DDBJ whole genome shotgun (WGS) entry which is preliminary data.</text>
</comment>
<evidence type="ECO:0000256" key="6">
    <source>
        <dbReference type="SAM" id="MobiDB-lite"/>
    </source>
</evidence>
<dbReference type="SMART" id="SM00355">
    <property type="entry name" value="ZnF_C2H2"/>
    <property type="match status" value="3"/>
</dbReference>
<evidence type="ECO:0000259" key="7">
    <source>
        <dbReference type="PROSITE" id="PS50071"/>
    </source>
</evidence>
<feature type="domain" description="C2H2-type" evidence="8">
    <location>
        <begin position="277"/>
        <end position="300"/>
    </location>
</feature>
<evidence type="ECO:0000313" key="10">
    <source>
        <dbReference type="Proteomes" id="UP000676310"/>
    </source>
</evidence>
<reference evidence="9" key="1">
    <citation type="submission" date="2021-05" db="EMBL/GenBank/DDBJ databases">
        <authorList>
            <person name="Stam R."/>
        </authorList>
    </citation>
    <scope>NUCLEOTIDE SEQUENCE</scope>
    <source>
        <strain evidence="9">CS162</strain>
    </source>
</reference>
<dbReference type="CDD" id="cd00086">
    <property type="entry name" value="homeodomain"/>
    <property type="match status" value="1"/>
</dbReference>
<dbReference type="GeneID" id="67011919"/>
<keyword evidence="3 5" id="KW-0539">Nucleus</keyword>
<keyword evidence="4" id="KW-0862">Zinc</keyword>
<feature type="DNA-binding region" description="Homeobox" evidence="5">
    <location>
        <begin position="78"/>
        <end position="140"/>
    </location>
</feature>
<keyword evidence="4" id="KW-0479">Metal-binding</keyword>
<feature type="compositionally biased region" description="Polar residues" evidence="6">
    <location>
        <begin position="141"/>
        <end position="154"/>
    </location>
</feature>
<keyword evidence="2 5" id="KW-0371">Homeobox</keyword>
<dbReference type="GO" id="GO:0005634">
    <property type="term" value="C:nucleus"/>
    <property type="evidence" value="ECO:0007669"/>
    <property type="project" value="UniProtKB-SubCell"/>
</dbReference>
<dbReference type="Pfam" id="PF05920">
    <property type="entry name" value="Homeobox_KN"/>
    <property type="match status" value="1"/>
</dbReference>
<evidence type="ECO:0000256" key="5">
    <source>
        <dbReference type="PROSITE-ProRule" id="PRU00108"/>
    </source>
</evidence>
<accession>A0A8J2IBJ7</accession>
<dbReference type="Proteomes" id="UP000676310">
    <property type="component" value="Unassembled WGS sequence"/>
</dbReference>
<dbReference type="InterPro" id="IPR001356">
    <property type="entry name" value="HD"/>
</dbReference>
<dbReference type="EMBL" id="CAJRGZ010000030">
    <property type="protein sequence ID" value="CAG5186593.1"/>
    <property type="molecule type" value="Genomic_DNA"/>
</dbReference>
<comment type="subcellular location">
    <subcellularLocation>
        <location evidence="5">Nucleus</location>
    </subcellularLocation>
</comment>
<dbReference type="PROSITE" id="PS50157">
    <property type="entry name" value="ZINC_FINGER_C2H2_2"/>
    <property type="match status" value="1"/>
</dbReference>
<evidence type="ECO:0000256" key="1">
    <source>
        <dbReference type="ARBA" id="ARBA00023125"/>
    </source>
</evidence>
<feature type="region of interest" description="Disordered" evidence="6">
    <location>
        <begin position="221"/>
        <end position="267"/>
    </location>
</feature>
<evidence type="ECO:0000256" key="3">
    <source>
        <dbReference type="ARBA" id="ARBA00023242"/>
    </source>
</evidence>
<feature type="compositionally biased region" description="Basic residues" evidence="6">
    <location>
        <begin position="249"/>
        <end position="264"/>
    </location>
</feature>
<keyword evidence="10" id="KW-1185">Reference proteome</keyword>
<dbReference type="AlphaFoldDB" id="A0A8J2IBJ7"/>
<gene>
    <name evidence="9" type="ORF">ALTATR162_LOCUS11626</name>
</gene>
<dbReference type="InterPro" id="IPR008422">
    <property type="entry name" value="KN_HD"/>
</dbReference>
<dbReference type="Gene3D" id="1.10.10.60">
    <property type="entry name" value="Homeodomain-like"/>
    <property type="match status" value="1"/>
</dbReference>
<dbReference type="SMART" id="SM00389">
    <property type="entry name" value="HOX"/>
    <property type="match status" value="1"/>
</dbReference>
<feature type="compositionally biased region" description="Low complexity" evidence="6">
    <location>
        <begin position="223"/>
        <end position="245"/>
    </location>
</feature>
<evidence type="ECO:0000256" key="2">
    <source>
        <dbReference type="ARBA" id="ARBA00023155"/>
    </source>
</evidence>
<organism evidence="9 10">
    <name type="scientific">Alternaria atra</name>
    <dbReference type="NCBI Taxonomy" id="119953"/>
    <lineage>
        <taxon>Eukaryota</taxon>
        <taxon>Fungi</taxon>
        <taxon>Dikarya</taxon>
        <taxon>Ascomycota</taxon>
        <taxon>Pezizomycotina</taxon>
        <taxon>Dothideomycetes</taxon>
        <taxon>Pleosporomycetidae</taxon>
        <taxon>Pleosporales</taxon>
        <taxon>Pleosporineae</taxon>
        <taxon>Pleosporaceae</taxon>
        <taxon>Alternaria</taxon>
        <taxon>Alternaria sect. Ulocladioides</taxon>
    </lineage>
</organism>
<evidence type="ECO:0008006" key="11">
    <source>
        <dbReference type="Google" id="ProtNLM"/>
    </source>
</evidence>
<evidence type="ECO:0000256" key="4">
    <source>
        <dbReference type="PROSITE-ProRule" id="PRU00042"/>
    </source>
</evidence>
<keyword evidence="4" id="KW-0863">Zinc-finger</keyword>
<evidence type="ECO:0000313" key="9">
    <source>
        <dbReference type="EMBL" id="CAG5186593.1"/>
    </source>
</evidence>
<proteinExistence type="predicted"/>
<dbReference type="PROSITE" id="PS50071">
    <property type="entry name" value="HOMEOBOX_2"/>
    <property type="match status" value="1"/>
</dbReference>
<dbReference type="GO" id="GO:0008270">
    <property type="term" value="F:zinc ion binding"/>
    <property type="evidence" value="ECO:0007669"/>
    <property type="project" value="UniProtKB-KW"/>
</dbReference>
<dbReference type="InterPro" id="IPR009057">
    <property type="entry name" value="Homeodomain-like_sf"/>
</dbReference>
<feature type="region of interest" description="Disordered" evidence="6">
    <location>
        <begin position="135"/>
        <end position="161"/>
    </location>
</feature>